<comment type="caution">
    <text evidence="5">The sequence shown here is derived from an EMBL/GenBank/DDBJ whole genome shotgun (WGS) entry which is preliminary data.</text>
</comment>
<dbReference type="PANTHER" id="PTHR43046:SF14">
    <property type="entry name" value="MUTT_NUDIX FAMILY PROTEIN"/>
    <property type="match status" value="1"/>
</dbReference>
<evidence type="ECO:0000256" key="3">
    <source>
        <dbReference type="RuleBase" id="RU003476"/>
    </source>
</evidence>
<evidence type="ECO:0000259" key="4">
    <source>
        <dbReference type="PROSITE" id="PS51462"/>
    </source>
</evidence>
<organism evidence="5 6">
    <name type="scientific">Anaeromonas frigoriresistens</name>
    <dbReference type="NCBI Taxonomy" id="2683708"/>
    <lineage>
        <taxon>Bacteria</taxon>
        <taxon>Bacillati</taxon>
        <taxon>Bacillota</taxon>
        <taxon>Tissierellia</taxon>
        <taxon>Tissierellales</taxon>
        <taxon>Thermohalobacteraceae</taxon>
        <taxon>Anaeromonas</taxon>
    </lineage>
</organism>
<dbReference type="EMBL" id="WSFT01000015">
    <property type="protein sequence ID" value="MBS4537294.1"/>
    <property type="molecule type" value="Genomic_DNA"/>
</dbReference>
<evidence type="ECO:0000313" key="6">
    <source>
        <dbReference type="Proteomes" id="UP000724672"/>
    </source>
</evidence>
<dbReference type="PROSITE" id="PS00893">
    <property type="entry name" value="NUDIX_BOX"/>
    <property type="match status" value="1"/>
</dbReference>
<accession>A0A942Z7V3</accession>
<dbReference type="PANTHER" id="PTHR43046">
    <property type="entry name" value="GDP-MANNOSE MANNOSYL HYDROLASE"/>
    <property type="match status" value="1"/>
</dbReference>
<sequence>MKQFPTHIVAVDGIVENEKNEILLVKHRDKEIWTIPGGQVEIGENLTDALIREIKEESGIDVTVNKLVCISSNTGTYEGYNGYGIVPTKVMLGFTCSFIGGELSVSDETSDSRWVSKERVLDYITNPNLIERFKAYLKFDGNIQYIEYITKPSYDLKLKIKI</sequence>
<dbReference type="Pfam" id="PF00293">
    <property type="entry name" value="NUDIX"/>
    <property type="match status" value="1"/>
</dbReference>
<dbReference type="SUPFAM" id="SSF55811">
    <property type="entry name" value="Nudix"/>
    <property type="match status" value="1"/>
</dbReference>
<dbReference type="InterPro" id="IPR020084">
    <property type="entry name" value="NUDIX_hydrolase_CS"/>
</dbReference>
<proteinExistence type="inferred from homology"/>
<dbReference type="RefSeq" id="WP_203365226.1">
    <property type="nucleotide sequence ID" value="NZ_WSFT01000015.1"/>
</dbReference>
<gene>
    <name evidence="5" type="ORF">GOQ27_02410</name>
</gene>
<reference evidence="5" key="1">
    <citation type="submission" date="2019-12" db="EMBL/GenBank/DDBJ databases">
        <title>Clostridiaceae gen. nov. sp. nov., isolated from sediment in Xinjiang, China.</title>
        <authorList>
            <person name="Zhang R."/>
        </authorList>
    </citation>
    <scope>NUCLEOTIDE SEQUENCE</scope>
    <source>
        <strain evidence="5">D2Q-11</strain>
    </source>
</reference>
<feature type="domain" description="Nudix hydrolase" evidence="4">
    <location>
        <begin position="6"/>
        <end position="137"/>
    </location>
</feature>
<dbReference type="InterPro" id="IPR000086">
    <property type="entry name" value="NUDIX_hydrolase_dom"/>
</dbReference>
<name>A0A942Z7V3_9FIRM</name>
<dbReference type="CDD" id="cd02883">
    <property type="entry name" value="NUDIX_Hydrolase"/>
    <property type="match status" value="1"/>
</dbReference>
<dbReference type="Gene3D" id="3.90.79.10">
    <property type="entry name" value="Nucleoside Triphosphate Pyrophosphohydrolase"/>
    <property type="match status" value="1"/>
</dbReference>
<comment type="cofactor">
    <cofactor evidence="1">
        <name>Mg(2+)</name>
        <dbReference type="ChEBI" id="CHEBI:18420"/>
    </cofactor>
</comment>
<comment type="similarity">
    <text evidence="3">Belongs to the Nudix hydrolase family.</text>
</comment>
<keyword evidence="2 3" id="KW-0378">Hydrolase</keyword>
<protein>
    <submittedName>
        <fullName evidence="5">NUDIX hydrolase</fullName>
    </submittedName>
</protein>
<dbReference type="Proteomes" id="UP000724672">
    <property type="component" value="Unassembled WGS sequence"/>
</dbReference>
<evidence type="ECO:0000313" key="5">
    <source>
        <dbReference type="EMBL" id="MBS4537294.1"/>
    </source>
</evidence>
<dbReference type="InterPro" id="IPR020476">
    <property type="entry name" value="Nudix_hydrolase"/>
</dbReference>
<dbReference type="GO" id="GO:0016787">
    <property type="term" value="F:hydrolase activity"/>
    <property type="evidence" value="ECO:0007669"/>
    <property type="project" value="UniProtKB-KW"/>
</dbReference>
<dbReference type="InterPro" id="IPR015797">
    <property type="entry name" value="NUDIX_hydrolase-like_dom_sf"/>
</dbReference>
<evidence type="ECO:0000256" key="1">
    <source>
        <dbReference type="ARBA" id="ARBA00001946"/>
    </source>
</evidence>
<keyword evidence="6" id="KW-1185">Reference proteome</keyword>
<dbReference type="AlphaFoldDB" id="A0A942Z7V3"/>
<dbReference type="PROSITE" id="PS51462">
    <property type="entry name" value="NUDIX"/>
    <property type="match status" value="1"/>
</dbReference>
<dbReference type="PRINTS" id="PR00502">
    <property type="entry name" value="NUDIXFAMILY"/>
</dbReference>
<evidence type="ECO:0000256" key="2">
    <source>
        <dbReference type="ARBA" id="ARBA00022801"/>
    </source>
</evidence>